<dbReference type="InterPro" id="IPR041073">
    <property type="entry name" value="MobL"/>
</dbReference>
<dbReference type="EMBL" id="ABGD02000019">
    <property type="protein sequence ID" value="EDS10945.1"/>
    <property type="molecule type" value="Genomic_DNA"/>
</dbReference>
<dbReference type="AlphaFoldDB" id="B0PCJ0"/>
<sequence length="130" mass="15012">MELLPDDRPPTRKQEQLIRKLVKDFPSSKVLGEYLDYESKPTKAHASAFITRALEENWAQVQQMDGYMKYIATRPRAERLGDHGLFGDEDAVDLEKATRELDQYTGNVWMHIISLKREDAARLGYDNVKA</sequence>
<comment type="caution">
    <text evidence="1">The sequence shown here is derived from an EMBL/GenBank/DDBJ whole genome shotgun (WGS) entry which is preliminary data.</text>
</comment>
<evidence type="ECO:0000313" key="2">
    <source>
        <dbReference type="Proteomes" id="UP000003803"/>
    </source>
</evidence>
<reference evidence="1" key="2">
    <citation type="submission" date="2013-09" db="EMBL/GenBank/DDBJ databases">
        <title>Draft genome sequence of Anaerotruncus colihominis(DSM 17241).</title>
        <authorList>
            <person name="Sudarsanam P."/>
            <person name="Ley R."/>
            <person name="Guruge J."/>
            <person name="Turnbaugh P.J."/>
            <person name="Mahowald M."/>
            <person name="Liep D."/>
            <person name="Gordon J."/>
        </authorList>
    </citation>
    <scope>NUCLEOTIDE SEQUENCE</scope>
    <source>
        <strain evidence="1">DSM 17241</strain>
    </source>
</reference>
<dbReference type="Pfam" id="PF18555">
    <property type="entry name" value="MobL"/>
    <property type="match status" value="1"/>
</dbReference>
<dbReference type="HOGENOM" id="CLU_1933622_0_0_9"/>
<protein>
    <submittedName>
        <fullName evidence="1">Uncharacterized protein</fullName>
    </submittedName>
</protein>
<accession>B0PCJ0</accession>
<gene>
    <name evidence="1" type="ORF">ANACOL_02500</name>
</gene>
<organism evidence="1 2">
    <name type="scientific">Anaerotruncus colihominis DSM 17241</name>
    <dbReference type="NCBI Taxonomy" id="445972"/>
    <lineage>
        <taxon>Bacteria</taxon>
        <taxon>Bacillati</taxon>
        <taxon>Bacillota</taxon>
        <taxon>Clostridia</taxon>
        <taxon>Eubacteriales</taxon>
        <taxon>Oscillospiraceae</taxon>
        <taxon>Anaerotruncus</taxon>
    </lineage>
</organism>
<dbReference type="Proteomes" id="UP000003803">
    <property type="component" value="Unassembled WGS sequence"/>
</dbReference>
<dbReference type="STRING" id="169435.ERS852551_02749"/>
<dbReference type="eggNOG" id="COG0790">
    <property type="taxonomic scope" value="Bacteria"/>
</dbReference>
<proteinExistence type="predicted"/>
<evidence type="ECO:0000313" key="1">
    <source>
        <dbReference type="EMBL" id="EDS10945.1"/>
    </source>
</evidence>
<reference evidence="1" key="1">
    <citation type="submission" date="2007-11" db="EMBL/GenBank/DDBJ databases">
        <authorList>
            <person name="Fulton L."/>
            <person name="Clifton S."/>
            <person name="Fulton B."/>
            <person name="Xu J."/>
            <person name="Minx P."/>
            <person name="Pepin K.H."/>
            <person name="Johnson M."/>
            <person name="Thiruvilangam P."/>
            <person name="Bhonagiri V."/>
            <person name="Nash W.E."/>
            <person name="Mardis E.R."/>
            <person name="Wilson R.K."/>
        </authorList>
    </citation>
    <scope>NUCLEOTIDE SEQUENCE [LARGE SCALE GENOMIC DNA]</scope>
    <source>
        <strain evidence="1">DSM 17241</strain>
    </source>
</reference>
<name>B0PCJ0_9FIRM</name>
<keyword evidence="2" id="KW-1185">Reference proteome</keyword>